<reference evidence="1" key="1">
    <citation type="submission" date="2014-11" db="EMBL/GenBank/DDBJ databases">
        <authorList>
            <person name="Amaro Gonzalez C."/>
        </authorList>
    </citation>
    <scope>NUCLEOTIDE SEQUENCE</scope>
</reference>
<name>A0A0E9V7G9_ANGAN</name>
<reference evidence="1" key="2">
    <citation type="journal article" date="2015" name="Fish Shellfish Immunol.">
        <title>Early steps in the European eel (Anguilla anguilla)-Vibrio vulnificus interaction in the gills: Role of the RtxA13 toxin.</title>
        <authorList>
            <person name="Callol A."/>
            <person name="Pajuelo D."/>
            <person name="Ebbesson L."/>
            <person name="Teles M."/>
            <person name="MacKenzie S."/>
            <person name="Amaro C."/>
        </authorList>
    </citation>
    <scope>NUCLEOTIDE SEQUENCE</scope>
</reference>
<dbReference type="AlphaFoldDB" id="A0A0E9V7G9"/>
<dbReference type="EMBL" id="GBXM01035389">
    <property type="protein sequence ID" value="JAH73188.1"/>
    <property type="molecule type" value="Transcribed_RNA"/>
</dbReference>
<sequence>MNKNSSRYQLESSNLAFHCPAGRPSCDQVLTF</sequence>
<accession>A0A0E9V7G9</accession>
<organism evidence="1">
    <name type="scientific">Anguilla anguilla</name>
    <name type="common">European freshwater eel</name>
    <name type="synonym">Muraena anguilla</name>
    <dbReference type="NCBI Taxonomy" id="7936"/>
    <lineage>
        <taxon>Eukaryota</taxon>
        <taxon>Metazoa</taxon>
        <taxon>Chordata</taxon>
        <taxon>Craniata</taxon>
        <taxon>Vertebrata</taxon>
        <taxon>Euteleostomi</taxon>
        <taxon>Actinopterygii</taxon>
        <taxon>Neopterygii</taxon>
        <taxon>Teleostei</taxon>
        <taxon>Anguilliformes</taxon>
        <taxon>Anguillidae</taxon>
        <taxon>Anguilla</taxon>
    </lineage>
</organism>
<proteinExistence type="predicted"/>
<protein>
    <submittedName>
        <fullName evidence="1">Uncharacterized protein</fullName>
    </submittedName>
</protein>
<evidence type="ECO:0000313" key="1">
    <source>
        <dbReference type="EMBL" id="JAH73188.1"/>
    </source>
</evidence>